<dbReference type="NCBIfam" id="TIGR03164">
    <property type="entry name" value="UHCUDC"/>
    <property type="match status" value="1"/>
</dbReference>
<dbReference type="Proteomes" id="UP000318521">
    <property type="component" value="Unassembled WGS sequence"/>
</dbReference>
<dbReference type="OrthoDB" id="9800909at2"/>
<dbReference type="UniPathway" id="UPA00394">
    <property type="reaction ID" value="UER00652"/>
</dbReference>
<evidence type="ECO:0000313" key="8">
    <source>
        <dbReference type="EMBL" id="TSB48318.1"/>
    </source>
</evidence>
<gene>
    <name evidence="8" type="primary">uraD</name>
    <name evidence="8" type="ORF">FN960_01835</name>
</gene>
<dbReference type="SUPFAM" id="SSF158694">
    <property type="entry name" value="UraD-Like"/>
    <property type="match status" value="1"/>
</dbReference>
<dbReference type="GO" id="GO:0051997">
    <property type="term" value="F:2-oxo-4-hydroxy-4-carboxy-5-ureidoimidazoline decarboxylase activity"/>
    <property type="evidence" value="ECO:0007669"/>
    <property type="project" value="UniProtKB-EC"/>
</dbReference>
<dbReference type="AlphaFoldDB" id="A0A554A3R9"/>
<evidence type="ECO:0000256" key="5">
    <source>
        <dbReference type="ARBA" id="ARBA00022793"/>
    </source>
</evidence>
<evidence type="ECO:0000256" key="1">
    <source>
        <dbReference type="ARBA" id="ARBA00001163"/>
    </source>
</evidence>
<keyword evidence="5" id="KW-0210">Decarboxylase</keyword>
<name>A0A554A3R9_9BACI</name>
<feature type="domain" description="Oxo-4-hydroxy-4-carboxy-5-ureidoimidazoline decarboxylase" evidence="7">
    <location>
        <begin position="10"/>
        <end position="162"/>
    </location>
</feature>
<dbReference type="InterPro" id="IPR036778">
    <property type="entry name" value="OHCU_decarboxylase_sf"/>
</dbReference>
<dbReference type="GO" id="GO:0006144">
    <property type="term" value="P:purine nucleobase metabolic process"/>
    <property type="evidence" value="ECO:0007669"/>
    <property type="project" value="UniProtKB-KW"/>
</dbReference>
<evidence type="ECO:0000256" key="3">
    <source>
        <dbReference type="ARBA" id="ARBA00012257"/>
    </source>
</evidence>
<comment type="pathway">
    <text evidence="2">Purine metabolism; urate degradation; (S)-allantoin from urate: step 3/3.</text>
</comment>
<comment type="caution">
    <text evidence="8">The sequence shown here is derived from an EMBL/GenBank/DDBJ whole genome shotgun (WGS) entry which is preliminary data.</text>
</comment>
<dbReference type="EC" id="4.1.1.97" evidence="3"/>
<dbReference type="GO" id="GO:0000255">
    <property type="term" value="P:allantoin metabolic process"/>
    <property type="evidence" value="ECO:0007669"/>
    <property type="project" value="InterPro"/>
</dbReference>
<dbReference type="InterPro" id="IPR017580">
    <property type="entry name" value="OHCU_decarboxylase-1"/>
</dbReference>
<evidence type="ECO:0000259" key="7">
    <source>
        <dbReference type="Pfam" id="PF09349"/>
    </source>
</evidence>
<dbReference type="Gene3D" id="1.10.3330.10">
    <property type="entry name" value="Oxo-4-hydroxy-4-carboxy-5-ureidoimidazoline decarboxylase"/>
    <property type="match status" value="1"/>
</dbReference>
<protein>
    <recommendedName>
        <fullName evidence="3">2-oxo-4-hydroxy-4-carboxy-5-ureidoimidazoline decarboxylase</fullName>
        <ecNumber evidence="3">4.1.1.97</ecNumber>
    </recommendedName>
</protein>
<keyword evidence="4" id="KW-0659">Purine metabolism</keyword>
<dbReference type="InterPro" id="IPR018020">
    <property type="entry name" value="OHCU_decarboxylase"/>
</dbReference>
<dbReference type="PANTHER" id="PTHR43466">
    <property type="entry name" value="2-OXO-4-HYDROXY-4-CARBOXY-5-UREIDOIMIDAZOLINE DECARBOXYLASE-RELATED"/>
    <property type="match status" value="1"/>
</dbReference>
<proteinExistence type="predicted"/>
<accession>A0A554A3R9</accession>
<dbReference type="GO" id="GO:0019628">
    <property type="term" value="P:urate catabolic process"/>
    <property type="evidence" value="ECO:0007669"/>
    <property type="project" value="UniProtKB-UniPathway"/>
</dbReference>
<dbReference type="EMBL" id="VLXZ01000001">
    <property type="protein sequence ID" value="TSB48318.1"/>
    <property type="molecule type" value="Genomic_DNA"/>
</dbReference>
<reference evidence="8 9" key="1">
    <citation type="submission" date="2019-07" db="EMBL/GenBank/DDBJ databases">
        <authorList>
            <person name="Park Y.J."/>
            <person name="Jeong S.E."/>
            <person name="Jung H.S."/>
        </authorList>
    </citation>
    <scope>NUCLEOTIDE SEQUENCE [LARGE SCALE GENOMIC DNA]</scope>
    <source>
        <strain evidence="9">P16(2019)</strain>
    </source>
</reference>
<evidence type="ECO:0000256" key="6">
    <source>
        <dbReference type="ARBA" id="ARBA00023239"/>
    </source>
</evidence>
<organism evidence="8 9">
    <name type="scientific">Alkalicoccobacillus porphyridii</name>
    <dbReference type="NCBI Taxonomy" id="2597270"/>
    <lineage>
        <taxon>Bacteria</taxon>
        <taxon>Bacillati</taxon>
        <taxon>Bacillota</taxon>
        <taxon>Bacilli</taxon>
        <taxon>Bacillales</taxon>
        <taxon>Bacillaceae</taxon>
        <taxon>Alkalicoccobacillus</taxon>
    </lineage>
</organism>
<keyword evidence="6 8" id="KW-0456">Lyase</keyword>
<evidence type="ECO:0000256" key="4">
    <source>
        <dbReference type="ARBA" id="ARBA00022631"/>
    </source>
</evidence>
<comment type="catalytic activity">
    <reaction evidence="1">
        <text>5-hydroxy-2-oxo-4-ureido-2,5-dihydro-1H-imidazole-5-carboxylate + H(+) = (S)-allantoin + CO2</text>
        <dbReference type="Rhea" id="RHEA:26301"/>
        <dbReference type="ChEBI" id="CHEBI:15378"/>
        <dbReference type="ChEBI" id="CHEBI:15678"/>
        <dbReference type="ChEBI" id="CHEBI:16526"/>
        <dbReference type="ChEBI" id="CHEBI:58639"/>
        <dbReference type="EC" id="4.1.1.97"/>
    </reaction>
</comment>
<sequence>MAMVTLTELNGASDEAFVQTLSSIYEHSKWVAELAVEHRPYSSVSELRAKMKEIVDQSSVEQKKRLLLAHPNLGERIQMTDLSKQEQQNAGLTDLTSTEYDQFLRLNQTYMDTFGFPFIVAVKGMDKAAIYQQMQSRVKNSAEEEFSTAIEEVHKIAHIRLQALCS</sequence>
<dbReference type="Pfam" id="PF09349">
    <property type="entry name" value="OHCU_decarbox"/>
    <property type="match status" value="1"/>
</dbReference>
<evidence type="ECO:0000313" key="9">
    <source>
        <dbReference type="Proteomes" id="UP000318521"/>
    </source>
</evidence>
<keyword evidence="9" id="KW-1185">Reference proteome</keyword>
<evidence type="ECO:0000256" key="2">
    <source>
        <dbReference type="ARBA" id="ARBA00004754"/>
    </source>
</evidence>
<dbReference type="PANTHER" id="PTHR43466:SF1">
    <property type="entry name" value="2-OXO-4-HYDROXY-4-CARBOXY-5-UREIDOIMIDAZOLINE DECARBOXYLASE-RELATED"/>
    <property type="match status" value="1"/>
</dbReference>